<dbReference type="RefSeq" id="WP_174679429.1">
    <property type="nucleotide sequence ID" value="NZ_JABUQZ010000001.1"/>
</dbReference>
<dbReference type="InterPro" id="IPR055999">
    <property type="entry name" value="DUF7577"/>
</dbReference>
<dbReference type="EMBL" id="JABURA010000001">
    <property type="protein sequence ID" value="NUB92679.1"/>
    <property type="molecule type" value="Genomic_DNA"/>
</dbReference>
<dbReference type="EMBL" id="JABUQZ010000001">
    <property type="protein sequence ID" value="NUC71405.1"/>
    <property type="molecule type" value="Genomic_DNA"/>
</dbReference>
<dbReference type="Pfam" id="PF24463">
    <property type="entry name" value="DUF7577"/>
    <property type="match status" value="1"/>
</dbReference>
<name>A0A8J8GQM1_9EURY</name>
<gene>
    <name evidence="2" type="ORF">HT576_16850</name>
    <name evidence="3" type="ORF">HTZ84_03620</name>
</gene>
<organism evidence="2 4">
    <name type="scientific">Haloterrigena gelatinilytica</name>
    <dbReference type="NCBI Taxonomy" id="2741724"/>
    <lineage>
        <taxon>Archaea</taxon>
        <taxon>Methanobacteriati</taxon>
        <taxon>Methanobacteriota</taxon>
        <taxon>Stenosarchaea group</taxon>
        <taxon>Halobacteria</taxon>
        <taxon>Halobacteriales</taxon>
        <taxon>Natrialbaceae</taxon>
        <taxon>Haloterrigena</taxon>
    </lineage>
</organism>
<evidence type="ECO:0000313" key="5">
    <source>
        <dbReference type="Proteomes" id="UP001016761"/>
    </source>
</evidence>
<dbReference type="Proteomes" id="UP001016761">
    <property type="component" value="Unassembled WGS sequence"/>
</dbReference>
<comment type="caution">
    <text evidence="2">The sequence shown here is derived from an EMBL/GenBank/DDBJ whole genome shotgun (WGS) entry which is preliminary data.</text>
</comment>
<evidence type="ECO:0000259" key="1">
    <source>
        <dbReference type="Pfam" id="PF24463"/>
    </source>
</evidence>
<feature type="domain" description="DUF7577" evidence="1">
    <location>
        <begin position="49"/>
        <end position="75"/>
    </location>
</feature>
<evidence type="ECO:0000313" key="2">
    <source>
        <dbReference type="EMBL" id="NUB92679.1"/>
    </source>
</evidence>
<proteinExistence type="predicted"/>
<dbReference type="Proteomes" id="UP000728647">
    <property type="component" value="Unassembled WGS sequence"/>
</dbReference>
<protein>
    <submittedName>
        <fullName evidence="2">Zinc ribbon domain-containing protein</fullName>
    </submittedName>
</protein>
<dbReference type="AlphaFoldDB" id="A0A8J8GQM1"/>
<reference evidence="2 5" key="1">
    <citation type="submission" date="2020-06" db="EMBL/GenBank/DDBJ databases">
        <title>Haloterrigena sp. nov., an extremely halophilic archaeon isolated from a saline sediment.</title>
        <authorList>
            <person name="Liu B.-B."/>
        </authorList>
    </citation>
    <scope>NUCLEOTIDE SEQUENCE</scope>
    <source>
        <strain evidence="2">SYSU A121-1</strain>
        <strain evidence="3 5">SYSU A558-1</strain>
    </source>
</reference>
<sequence>MDPTTVVLGSVLLFAVHLSLAGALRRYLSGSAGIGLDAERTATVDRDAETVVCPDCGAENDLDYRFCRNCVEELPGSAVGTASSAAPSRRGIV</sequence>
<evidence type="ECO:0000313" key="3">
    <source>
        <dbReference type="EMBL" id="NUC71405.1"/>
    </source>
</evidence>
<accession>A0A8J8GQM1</accession>
<evidence type="ECO:0000313" key="4">
    <source>
        <dbReference type="Proteomes" id="UP000728647"/>
    </source>
</evidence>
<keyword evidence="5" id="KW-1185">Reference proteome</keyword>
<dbReference type="OrthoDB" id="206129at2157"/>